<evidence type="ECO:0000256" key="5">
    <source>
        <dbReference type="PROSITE-ProRule" id="PRU00288"/>
    </source>
</evidence>
<dbReference type="SMART" id="SM00105">
    <property type="entry name" value="ArfGap"/>
    <property type="match status" value="1"/>
</dbReference>
<feature type="compositionally biased region" description="Polar residues" evidence="6">
    <location>
        <begin position="345"/>
        <end position="354"/>
    </location>
</feature>
<dbReference type="PANTHER" id="PTHR46395:SF1">
    <property type="entry name" value="ADP-RIBOSYLATION FACTOR GTPASE-ACTIVATING PROTEIN 1"/>
    <property type="match status" value="1"/>
</dbReference>
<evidence type="ECO:0000259" key="7">
    <source>
        <dbReference type="PROSITE" id="PS50115"/>
    </source>
</evidence>
<reference evidence="9" key="1">
    <citation type="submission" date="2025-08" db="UniProtKB">
        <authorList>
            <consortium name="RefSeq"/>
        </authorList>
    </citation>
    <scope>IDENTIFICATION</scope>
    <source>
        <tissue evidence="9">Muscle</tissue>
    </source>
</reference>
<feature type="region of interest" description="Disordered" evidence="6">
    <location>
        <begin position="333"/>
        <end position="498"/>
    </location>
</feature>
<evidence type="ECO:0000256" key="6">
    <source>
        <dbReference type="SAM" id="MobiDB-lite"/>
    </source>
</evidence>
<dbReference type="RefSeq" id="XP_022249015.1">
    <property type="nucleotide sequence ID" value="XM_022393307.1"/>
</dbReference>
<dbReference type="InterPro" id="IPR001164">
    <property type="entry name" value="ArfGAP_dom"/>
</dbReference>
<organism evidence="8 9">
    <name type="scientific">Limulus polyphemus</name>
    <name type="common">Atlantic horseshoe crab</name>
    <dbReference type="NCBI Taxonomy" id="6850"/>
    <lineage>
        <taxon>Eukaryota</taxon>
        <taxon>Metazoa</taxon>
        <taxon>Ecdysozoa</taxon>
        <taxon>Arthropoda</taxon>
        <taxon>Chelicerata</taxon>
        <taxon>Merostomata</taxon>
        <taxon>Xiphosura</taxon>
        <taxon>Limulidae</taxon>
        <taxon>Limulus</taxon>
    </lineage>
</organism>
<evidence type="ECO:0000313" key="8">
    <source>
        <dbReference type="Proteomes" id="UP000694941"/>
    </source>
</evidence>
<feature type="compositionally biased region" description="Polar residues" evidence="6">
    <location>
        <begin position="223"/>
        <end position="234"/>
    </location>
</feature>
<dbReference type="Pfam" id="PF01412">
    <property type="entry name" value="ArfGap"/>
    <property type="match status" value="1"/>
</dbReference>
<feature type="compositionally biased region" description="Polar residues" evidence="6">
    <location>
        <begin position="363"/>
        <end position="372"/>
    </location>
</feature>
<dbReference type="Proteomes" id="UP000694941">
    <property type="component" value="Unplaced"/>
</dbReference>
<protein>
    <submittedName>
        <fullName evidence="9">ADP-ribosylation factor GTPase-activating protein 1-like isoform X2</fullName>
    </submittedName>
</protein>
<feature type="compositionally biased region" description="Low complexity" evidence="6">
    <location>
        <begin position="386"/>
        <end position="407"/>
    </location>
</feature>
<dbReference type="PRINTS" id="PR00405">
    <property type="entry name" value="REVINTRACTNG"/>
</dbReference>
<keyword evidence="3 5" id="KW-0863">Zinc-finger</keyword>
<dbReference type="InterPro" id="IPR038508">
    <property type="entry name" value="ArfGAP_dom_sf"/>
</dbReference>
<keyword evidence="4" id="KW-0862">Zinc</keyword>
<evidence type="ECO:0000256" key="2">
    <source>
        <dbReference type="ARBA" id="ARBA00022723"/>
    </source>
</evidence>
<feature type="region of interest" description="Disordered" evidence="6">
    <location>
        <begin position="201"/>
        <end position="234"/>
    </location>
</feature>
<dbReference type="InterPro" id="IPR037278">
    <property type="entry name" value="ARFGAP/RecO"/>
</dbReference>
<keyword evidence="1" id="KW-0343">GTPase activation</keyword>
<dbReference type="PROSITE" id="PS50115">
    <property type="entry name" value="ARFGAP"/>
    <property type="match status" value="1"/>
</dbReference>
<evidence type="ECO:0000256" key="3">
    <source>
        <dbReference type="ARBA" id="ARBA00022771"/>
    </source>
</evidence>
<accession>A0ABM1SZF9</accession>
<dbReference type="CDD" id="cd08830">
    <property type="entry name" value="ArfGap_ArfGap1"/>
    <property type="match status" value="1"/>
</dbReference>
<dbReference type="SUPFAM" id="SSF57863">
    <property type="entry name" value="ArfGap/RecO-like zinc finger"/>
    <property type="match status" value="1"/>
</dbReference>
<dbReference type="Gene3D" id="1.10.220.150">
    <property type="entry name" value="Arf GTPase activating protein"/>
    <property type="match status" value="1"/>
</dbReference>
<evidence type="ECO:0000313" key="9">
    <source>
        <dbReference type="RefSeq" id="XP_022249015.1"/>
    </source>
</evidence>
<keyword evidence="2" id="KW-0479">Metal-binding</keyword>
<feature type="compositionally biased region" description="Low complexity" evidence="6">
    <location>
        <begin position="415"/>
        <end position="427"/>
    </location>
</feature>
<name>A0ABM1SZF9_LIMPO</name>
<evidence type="ECO:0000256" key="4">
    <source>
        <dbReference type="ARBA" id="ARBA00022833"/>
    </source>
</evidence>
<keyword evidence="8" id="KW-1185">Reference proteome</keyword>
<sequence length="516" mass="57130">MASPRTRRTLQELRPKNGNNNCFECGTHNPQWVSVSYGIWICLECSGKHRGLGVHLSFVRSVTMDKWKDIELEKMKVGGNKKAQEFLEKQPDWDSSMPIREKYSTKAAALYRDKIATEAQGKSWSIETSSARNYNPLTISKSSSGGSLHSQGSSSNLQLQGSRNNLNSQFYDWDGEYLGYQRSSYTDSYISNQRDSFFARNQEENSSRPDNLPPSQGGKYTGFGNTPVQPSRSQSQEFFDGAWSSLSLGWSNFSIGATKLAFKASEGAVKFGSIASQKVVELAETVNEKVKDGSIVSEFQNQVSSVGTKVADVSKKGWQDISTLFNQKGTTLDTVSRAPGEKSSLLGTSSQSFPNKERDPDKSNTPLLQDQLHSPERDPVDDWEWGSGQESSQNSSPSKTSKSSVDVSSDDWGNDDWGTKNLNSPSKSSKKCASKDKKSSSFSQPKSKMRDGRSPLLSHGRKEKGEQLLINFDDEAVGSDPKSTGSKNAWDDAWDDDDWESLDGKKGYRKVVSKKE</sequence>
<proteinExistence type="predicted"/>
<feature type="domain" description="Arf-GAP" evidence="7">
    <location>
        <begin position="7"/>
        <end position="124"/>
    </location>
</feature>
<dbReference type="PANTHER" id="PTHR46395">
    <property type="entry name" value="ADP-RIBOSYLATION FACTOR GTPASE-ACTIVATING PROTEIN 1"/>
    <property type="match status" value="1"/>
</dbReference>
<feature type="region of interest" description="Disordered" evidence="6">
    <location>
        <begin position="142"/>
        <end position="161"/>
    </location>
</feature>
<dbReference type="GeneID" id="106465417"/>
<gene>
    <name evidence="9" type="primary">LOC106465417</name>
</gene>
<evidence type="ECO:0000256" key="1">
    <source>
        <dbReference type="ARBA" id="ARBA00022468"/>
    </source>
</evidence>